<sequence>MNLTVRDARPGDAARIVALLDAGSLQAGREDPTDPAPYLDALAEIDATPGASVLVAEADGEVVGVCQLVTFRHLQHRGGRCAELESLHVDAARRNQGIGTALVDEAARRARDAGCYRLQLTSNQVRADAH</sequence>
<name>A0ABW9QX63_9ACTN</name>
<evidence type="ECO:0000256" key="1">
    <source>
        <dbReference type="ARBA" id="ARBA00022679"/>
    </source>
</evidence>
<evidence type="ECO:0000313" key="4">
    <source>
        <dbReference type="EMBL" id="MST34160.1"/>
    </source>
</evidence>
<dbReference type="PANTHER" id="PTHR43877">
    <property type="entry name" value="AMINOALKYLPHOSPHONATE N-ACETYLTRANSFERASE-RELATED-RELATED"/>
    <property type="match status" value="1"/>
</dbReference>
<reference evidence="4 5" key="1">
    <citation type="submission" date="2019-11" db="EMBL/GenBank/DDBJ databases">
        <title>Acidiferrimicrobium australis gen. nov., sp. nov., an acidophilic and obligately heterotrophic, member of the Actinobacteria that catalyses dissimilatory oxido- reduction of iron isolated from metal-rich acidic water in Chile.</title>
        <authorList>
            <person name="Gonzalez D."/>
            <person name="Huber K."/>
            <person name="Hedrich S."/>
            <person name="Rojas-Villalobos C."/>
            <person name="Quatrini R."/>
            <person name="Dinamarca M.A."/>
            <person name="Schwarz A."/>
            <person name="Canales C."/>
            <person name="Nancucheo I."/>
        </authorList>
    </citation>
    <scope>NUCLEOTIDE SEQUENCE [LARGE SCALE GENOMIC DNA]</scope>
    <source>
        <strain evidence="4 5">USS-CCA1</strain>
    </source>
</reference>
<dbReference type="PROSITE" id="PS51186">
    <property type="entry name" value="GNAT"/>
    <property type="match status" value="1"/>
</dbReference>
<dbReference type="InterPro" id="IPR050832">
    <property type="entry name" value="Bact_Acetyltransf"/>
</dbReference>
<protein>
    <submittedName>
        <fullName evidence="4">GNAT family N-acetyltransferase</fullName>
    </submittedName>
</protein>
<organism evidence="4 5">
    <name type="scientific">Acidiferrimicrobium australe</name>
    <dbReference type="NCBI Taxonomy" id="2664430"/>
    <lineage>
        <taxon>Bacteria</taxon>
        <taxon>Bacillati</taxon>
        <taxon>Actinomycetota</taxon>
        <taxon>Acidimicrobiia</taxon>
        <taxon>Acidimicrobiales</taxon>
        <taxon>Acidimicrobiaceae</taxon>
        <taxon>Acidiferrimicrobium</taxon>
    </lineage>
</organism>
<evidence type="ECO:0000256" key="2">
    <source>
        <dbReference type="ARBA" id="ARBA00023315"/>
    </source>
</evidence>
<evidence type="ECO:0000313" key="5">
    <source>
        <dbReference type="Proteomes" id="UP000437736"/>
    </source>
</evidence>
<dbReference type="Proteomes" id="UP000437736">
    <property type="component" value="Unassembled WGS sequence"/>
</dbReference>
<dbReference type="Gene3D" id="3.40.630.30">
    <property type="match status" value="1"/>
</dbReference>
<evidence type="ECO:0000259" key="3">
    <source>
        <dbReference type="PROSITE" id="PS51186"/>
    </source>
</evidence>
<dbReference type="InterPro" id="IPR016181">
    <property type="entry name" value="Acyl_CoA_acyltransferase"/>
</dbReference>
<dbReference type="Pfam" id="PF00583">
    <property type="entry name" value="Acetyltransf_1"/>
    <property type="match status" value="1"/>
</dbReference>
<proteinExistence type="predicted"/>
<dbReference type="SUPFAM" id="SSF55729">
    <property type="entry name" value="Acyl-CoA N-acyltransferases (Nat)"/>
    <property type="match status" value="1"/>
</dbReference>
<accession>A0ABW9QX63</accession>
<gene>
    <name evidence="4" type="ORF">GHK86_15695</name>
</gene>
<keyword evidence="1" id="KW-0808">Transferase</keyword>
<keyword evidence="2" id="KW-0012">Acyltransferase</keyword>
<keyword evidence="5" id="KW-1185">Reference proteome</keyword>
<comment type="caution">
    <text evidence="4">The sequence shown here is derived from an EMBL/GenBank/DDBJ whole genome shotgun (WGS) entry which is preliminary data.</text>
</comment>
<feature type="domain" description="N-acetyltransferase" evidence="3">
    <location>
        <begin position="3"/>
        <end position="130"/>
    </location>
</feature>
<dbReference type="EMBL" id="WJHE01000878">
    <property type="protein sequence ID" value="MST34160.1"/>
    <property type="molecule type" value="Genomic_DNA"/>
</dbReference>
<dbReference type="CDD" id="cd04301">
    <property type="entry name" value="NAT_SF"/>
    <property type="match status" value="1"/>
</dbReference>
<feature type="non-terminal residue" evidence="4">
    <location>
        <position position="130"/>
    </location>
</feature>
<dbReference type="InterPro" id="IPR000182">
    <property type="entry name" value="GNAT_dom"/>
</dbReference>